<dbReference type="Pfam" id="PF03158">
    <property type="entry name" value="DUF249"/>
    <property type="match status" value="1"/>
</dbReference>
<evidence type="ECO:0000256" key="1">
    <source>
        <dbReference type="ARBA" id="ARBA00005608"/>
    </source>
</evidence>
<organismHost>
    <name type="scientific">Phacochoerus africanus</name>
    <name type="common">Warthog</name>
    <dbReference type="NCBI Taxonomy" id="41426"/>
</organismHost>
<dbReference type="EMBL" id="MN641876">
    <property type="protein sequence ID" value="QII88714.1"/>
    <property type="molecule type" value="Genomic_DNA"/>
</dbReference>
<comment type="similarity">
    <text evidence="1">Belongs to the asfivirus MGF 505 family.</text>
</comment>
<accession>A0A6G7KTN2</accession>
<evidence type="ECO:0000313" key="2">
    <source>
        <dbReference type="EMBL" id="QII88714.1"/>
    </source>
</evidence>
<protein>
    <submittedName>
        <fullName evidence="2">p505_2R</fullName>
    </submittedName>
</protein>
<organismHost>
    <name type="scientific">Sus scrofa</name>
    <name type="common">Pig</name>
    <dbReference type="NCBI Taxonomy" id="9823"/>
</organismHost>
<organismHost>
    <name type="scientific">Ornithodoros</name>
    <name type="common">relapsing fever ticks</name>
    <dbReference type="NCBI Taxonomy" id="6937"/>
</organismHost>
<name>A0A6G7KTN2_ASF</name>
<organismHost>
    <name type="scientific">Phacochoerus aethiopicus</name>
    <name type="common">Warthog</name>
    <dbReference type="NCBI Taxonomy" id="85517"/>
</organismHost>
<proteinExistence type="inferred from homology"/>
<sequence length="517" mass="61367">MFSLQDLCRKHLFILPDVFGEHVLQRLRLYWKCHGSLQRIRDDHILIRRDLILSTNEALRMAGEEGNNAVLQLLLLWKGNLHYAIIRALQGVQYVLFHTYANQIGDFHLILPLFQDAKTFAKCHALQRFCGVSCLLQHATKYNMLPILQTYQEELSMRVYLRETLFVLPCLWQRYVVLIWIQQTMHVYDLQVMFIIAISKRDLSMYSLRYILLFVTENTEATLLSQHLEKTAAKGLLHFVLQTLQYGGIIHIVLSQAVQYNHTKLLHYFLRQLPRIHIAKFLLLAVQEKASTKTLYLLLSHLYYSVQRIKKLLRYVLQYVSTLVLQILLQKRVYLLHAMLEKMVRYFSATKVQTIMDVLSITPERVITMAIQKMRTDIVFHTSYIWEDVLQRLTRLTDMVYTIQYVHGKKMLFTVMHGIYKNLLYDEREKVMFHLPKLYVAQNAATQFRDICMDCYRLDLARFIPRFIQLLLHCLQIVTTKSCYTILEIFRKHIISLFTMKVMTEEEKNLCLEILYK</sequence>
<reference evidence="2" key="1">
    <citation type="submission" date="2019-11" db="EMBL/GenBank/DDBJ databases">
        <authorList>
            <person name="Ndlovu S.S."/>
            <person name="Carulei O."/>
        </authorList>
    </citation>
    <scope>NUCLEOTIDE SEQUENCE [LARGE SCALE GENOMIC DNA]</scope>
    <source>
        <strain evidence="2">RSA_W1_1999</strain>
    </source>
</reference>
<gene>
    <name evidence="2" type="primary">505_2R</name>
</gene>
<organismHost>
    <name type="scientific">Potamochoerus larvatus</name>
    <name type="common">Bushpig</name>
    <dbReference type="NCBI Taxonomy" id="273792"/>
</organismHost>
<organism evidence="2">
    <name type="scientific">African swine fever virus</name>
    <name type="common">ASFV</name>
    <dbReference type="NCBI Taxonomy" id="10497"/>
    <lineage>
        <taxon>Viruses</taxon>
        <taxon>Varidnaviria</taxon>
        <taxon>Bamfordvirae</taxon>
        <taxon>Nucleocytoviricota</taxon>
        <taxon>Pokkesviricetes</taxon>
        <taxon>Asfuvirales</taxon>
        <taxon>Asfarviridae</taxon>
        <taxon>Asfivirus</taxon>
        <taxon>Asfivirus haemorrhagiae</taxon>
    </lineage>
</organism>
<organismHost>
    <name type="scientific">Ornithodoros moubata</name>
    <name type="common">Soft tick</name>
    <name type="synonym">Argasid tick</name>
    <dbReference type="NCBI Taxonomy" id="6938"/>
</organismHost>
<dbReference type="InterPro" id="IPR004858">
    <property type="entry name" value="MGF_505"/>
</dbReference>